<evidence type="ECO:0000256" key="8">
    <source>
        <dbReference type="ARBA" id="ARBA00022679"/>
    </source>
</evidence>
<dbReference type="Pfam" id="PF13639">
    <property type="entry name" value="zf-RING_2"/>
    <property type="match status" value="1"/>
</dbReference>
<dbReference type="InterPro" id="IPR001841">
    <property type="entry name" value="Znf_RING"/>
</dbReference>
<dbReference type="Gene3D" id="1.25.10.10">
    <property type="entry name" value="Leucine-rich Repeat Variant"/>
    <property type="match status" value="1"/>
</dbReference>
<dbReference type="GO" id="GO:0061630">
    <property type="term" value="F:ubiquitin protein ligase activity"/>
    <property type="evidence" value="ECO:0007669"/>
    <property type="project" value="UniProtKB-UniRule"/>
</dbReference>
<evidence type="ECO:0000259" key="17">
    <source>
        <dbReference type="PROSITE" id="PS50089"/>
    </source>
</evidence>
<dbReference type="PANTHER" id="PTHR12389:SF0">
    <property type="entry name" value="E3 UBIQUITIN-PROTEIN LIGASE LISTERIN"/>
    <property type="match status" value="1"/>
</dbReference>
<dbReference type="PANTHER" id="PTHR12389">
    <property type="entry name" value="ZINC FINGER PROTEIN 294"/>
    <property type="match status" value="1"/>
</dbReference>
<evidence type="ECO:0000256" key="13">
    <source>
        <dbReference type="ARBA" id="ARBA00022833"/>
    </source>
</evidence>
<comment type="subunit">
    <text evidence="16">Component of the ribosome quality control complex (RQC).</text>
</comment>
<dbReference type="GO" id="GO:0072344">
    <property type="term" value="P:rescue of stalled ribosome"/>
    <property type="evidence" value="ECO:0007669"/>
    <property type="project" value="UniProtKB-UniRule"/>
</dbReference>
<comment type="similarity">
    <text evidence="4 16">Belongs to the LTN1 family.</text>
</comment>
<evidence type="ECO:0000256" key="6">
    <source>
        <dbReference type="ARBA" id="ARBA00017157"/>
    </source>
</evidence>
<evidence type="ECO:0000256" key="7">
    <source>
        <dbReference type="ARBA" id="ARBA00022490"/>
    </source>
</evidence>
<evidence type="ECO:0000256" key="5">
    <source>
        <dbReference type="ARBA" id="ARBA00012483"/>
    </source>
</evidence>
<dbReference type="CDD" id="cd16491">
    <property type="entry name" value="RING-CH-C4HC3_LTN1"/>
    <property type="match status" value="1"/>
</dbReference>
<organism evidence="18 19">
    <name type="scientific">Piedraia hortae CBS 480.64</name>
    <dbReference type="NCBI Taxonomy" id="1314780"/>
    <lineage>
        <taxon>Eukaryota</taxon>
        <taxon>Fungi</taxon>
        <taxon>Dikarya</taxon>
        <taxon>Ascomycota</taxon>
        <taxon>Pezizomycotina</taxon>
        <taxon>Dothideomycetes</taxon>
        <taxon>Dothideomycetidae</taxon>
        <taxon>Capnodiales</taxon>
        <taxon>Piedraiaceae</taxon>
        <taxon>Piedraia</taxon>
    </lineage>
</organism>
<evidence type="ECO:0000256" key="4">
    <source>
        <dbReference type="ARBA" id="ARBA00007997"/>
    </source>
</evidence>
<keyword evidence="7" id="KW-0963">Cytoplasm</keyword>
<accession>A0A6A7BUW7</accession>
<dbReference type="EC" id="2.3.2.27" evidence="5 16"/>
<dbReference type="InterPro" id="IPR011989">
    <property type="entry name" value="ARM-like"/>
</dbReference>
<dbReference type="InterPro" id="IPR013083">
    <property type="entry name" value="Znf_RING/FYVE/PHD"/>
</dbReference>
<comment type="function">
    <text evidence="14">E3 ubiquitin-protein ligase component of the ribosome quality control complex (RQC), a ribosome-associated complex that mediates ubiquitination and extraction of incompletely synthesized nascent chains for proteasomal degradation. Mediates ubiquitination of proteins derived from mRNAs lacking stop codons (non-stop proteins) and other translation arrest products induced by poly-lysine sequences and tandem rare codons. Ubiquitination leads to CDC48 recruitment for extraction and degradation of the incomplete translation product. May indirectly play a role in chromatin function and transcription.</text>
</comment>
<evidence type="ECO:0000256" key="3">
    <source>
        <dbReference type="ARBA" id="ARBA00004906"/>
    </source>
</evidence>
<evidence type="ECO:0000256" key="1">
    <source>
        <dbReference type="ARBA" id="ARBA00000900"/>
    </source>
</evidence>
<sequence>MSKKQFKVQASSSRAGVSLTSGGFGSSAFGSASPLSYLQDPPDYKNINDANVVVHFKNLMKKDSKTKTKALEDLSAFVVPGQESIEDGVLEAWVKLYPRLSIDNDRRVRQLTHSLNGQICSICGKRIAKHLPRISGPWLAGTHDMDKGVAKAAQDALNLIFPSAVKISGLVKSFQSSILEHCQTAAFEETPRSLSDERVVSPDEAQATYARVVATSLMVISNLLGRLSQTELAKQNETYLSILSNPALWNFVTYSDSSVRRAVHGLIQCCSKKKPCLVAANLQAASTAYVDKGLPSDQTGSAADFVLALIDLTNFHYPTVIWTDYYIAKKPPIFRLKQFLKHGSRSGSAQFWEYSSQLFKIIPSTVMPQSLDEASEVLVSARLGIQRKEERLNASAAWSAYHVLVIELMTNLPEEDLGKFLKGSVLPIVQQYLCPSPETAAWAVSGNESVAAVINAALIPGMSSVLEESLPHLAQKVVNTIQPLPNNAEHLQQPASQAGKRWTTLLQELFPQLPATTRSKAVEVNIGLAKDCFARLQEQEGRCYGAATMLEEITIRSPEQARLDPSFRKTLADLLLSNGCQWARWWPSNQHLLRCLHTLSYEPQFNKIFTTALNRALSSASKDKISFVGVLALENISPEVSRVARSNEKLQQTVQELSSSPLAHNEGSTLIKLFQRGLLSDPSMDSVVKALVTPLASDTDTEQLSNAVQILVTAPRDVLHQMTKVPSGRDLFRLLVRLEQHENDEVAQNAAQASTKLSTNDEASTNAKFEVVRHELETLSLKSLAMHDIQDLTLRMLENKGDRKDYVEMLPSLDIWNDVLTKALRAPQPSLAVLSRLGGTVHILDHDELMQQVPVDSEGLSQALRIAMYVCGLMEEGKFGERLEEFGELRWKVLSLIAITGILAEDGLDIPGNSALWEPSKTHTVEPAVLGFTSSARNILSKATSGMRPQLNQPQEAYQDLISAFERFGQGHSERSAARYYVALAIVRLNSDLFELQGVKAEQPKYCEALLRKSRDSGDPISTTMVLAGLHQPLNGSEYLSRMCNYLVSDLTDLKPSTPKDQKAALEKLVYLNTIWNNQEHGFKVVSTQRLLFLVKHLLTVLMTCTTYVIASEICKCLCHLVCGIQEIYGEHWQQMFDYILGFWAGLNDSLDEERILLLVVTLKLSSILRVLSTSEEANDDLSEVFEEGHKRLREELMHLMQIVRGSNADHHPLKLAQTTLAREVQALPQEPLQDEDDLYKLLKTPSRPIQRATFELLHRHIPSAQEQISLDAALNDSKAKLPDELIYLLAEPPTLDSLADESFGTEMPWKLRAYLDGWRLILDHFSGSSSHRVKADYIEQLKEGQYIDPLLDFTFDFLGHSLGKPVDISRPKIKEYVPDDEPEVEKDVRRLLANLYYLCLTYLPNLSKAYFLNIRSRQTSKAVRDWTAKYISPIVLQDAMKAVSSWAESNNTDDDEEMKVKASIQSREINASYMVDEQKMAIKVELPEEYPLAPARVVGVNRVAVKEEKWQSWLVNCQGVIAFSNGSIIDGLSAWRKNVTGALKGQSECAICYAIIDTQKQLPTKRCPTCKNLFHGTCLYKWFKTSNSATCPLCRCAFSFN</sequence>
<dbReference type="GO" id="GO:0008270">
    <property type="term" value="F:zinc ion binding"/>
    <property type="evidence" value="ECO:0007669"/>
    <property type="project" value="UniProtKB-KW"/>
</dbReference>
<dbReference type="SUPFAM" id="SSF48371">
    <property type="entry name" value="ARM repeat"/>
    <property type="match status" value="2"/>
</dbReference>
<keyword evidence="10" id="KW-0677">Repeat</keyword>
<dbReference type="SUPFAM" id="SSF57850">
    <property type="entry name" value="RING/U-box"/>
    <property type="match status" value="1"/>
</dbReference>
<name>A0A6A7BUW7_9PEZI</name>
<gene>
    <name evidence="18" type="ORF">K470DRAFT_278157</name>
</gene>
<comment type="pathway">
    <text evidence="3 16">Protein modification; protein ubiquitination.</text>
</comment>
<keyword evidence="12 16" id="KW-0833">Ubl conjugation pathway</keyword>
<dbReference type="Proteomes" id="UP000799421">
    <property type="component" value="Unassembled WGS sequence"/>
</dbReference>
<evidence type="ECO:0000313" key="18">
    <source>
        <dbReference type="EMBL" id="KAF2858872.1"/>
    </source>
</evidence>
<keyword evidence="19" id="KW-1185">Reference proteome</keyword>
<dbReference type="InterPro" id="IPR039804">
    <property type="entry name" value="RING-CH-C4HC3_LTN1"/>
</dbReference>
<dbReference type="Pfam" id="PF22958">
    <property type="entry name" value="Ltn1_1st"/>
    <property type="match status" value="1"/>
</dbReference>
<keyword evidence="8 16" id="KW-0808">Transferase</keyword>
<comment type="function">
    <text evidence="16">E3 ubiquitin-protein ligase. Component of the ribosome quality control complex (RQC), a ribosome-associated complex that mediates ubiquitination and extraction of incompletely synthesized nascent chains for proteasomal degradation.</text>
</comment>
<dbReference type="Gene3D" id="3.30.40.10">
    <property type="entry name" value="Zinc/RING finger domain, C3HC4 (zinc finger)"/>
    <property type="match status" value="1"/>
</dbReference>
<evidence type="ECO:0000256" key="15">
    <source>
        <dbReference type="PROSITE-ProRule" id="PRU00175"/>
    </source>
</evidence>
<keyword evidence="9 16" id="KW-0479">Metal-binding</keyword>
<dbReference type="GO" id="GO:0016567">
    <property type="term" value="P:protein ubiquitination"/>
    <property type="evidence" value="ECO:0007669"/>
    <property type="project" value="UniProtKB-UniPathway"/>
</dbReference>
<dbReference type="InterPro" id="IPR016024">
    <property type="entry name" value="ARM-type_fold"/>
</dbReference>
<evidence type="ECO:0000313" key="19">
    <source>
        <dbReference type="Proteomes" id="UP000799421"/>
    </source>
</evidence>
<dbReference type="SMART" id="SM01197">
    <property type="entry name" value="FANCL_C"/>
    <property type="match status" value="1"/>
</dbReference>
<dbReference type="InterPro" id="IPR039795">
    <property type="entry name" value="LTN1/Rkr1"/>
</dbReference>
<proteinExistence type="inferred from homology"/>
<dbReference type="InterPro" id="IPR054476">
    <property type="entry name" value="Ltn1_N"/>
</dbReference>
<dbReference type="FunFam" id="3.30.40.10:FF:000038">
    <property type="entry name" value="E3 ubiquitin-protein ligase listerin"/>
    <property type="match status" value="1"/>
</dbReference>
<dbReference type="EMBL" id="MU006001">
    <property type="protein sequence ID" value="KAF2858872.1"/>
    <property type="molecule type" value="Genomic_DNA"/>
</dbReference>
<dbReference type="Pfam" id="PF23009">
    <property type="entry name" value="UBC_like"/>
    <property type="match status" value="1"/>
</dbReference>
<dbReference type="InterPro" id="IPR011016">
    <property type="entry name" value="Znf_RING-CH"/>
</dbReference>
<keyword evidence="11 15" id="KW-0863">Zinc-finger</keyword>
<dbReference type="GO" id="GO:0005829">
    <property type="term" value="C:cytosol"/>
    <property type="evidence" value="ECO:0007669"/>
    <property type="project" value="UniProtKB-SubCell"/>
</dbReference>
<dbReference type="GO" id="GO:0043023">
    <property type="term" value="F:ribosomal large subunit binding"/>
    <property type="evidence" value="ECO:0007669"/>
    <property type="project" value="TreeGrafter"/>
</dbReference>
<dbReference type="InterPro" id="IPR054477">
    <property type="entry name" value="LTN1_E3_ligase_6th"/>
</dbReference>
<evidence type="ECO:0000256" key="12">
    <source>
        <dbReference type="ARBA" id="ARBA00022786"/>
    </source>
</evidence>
<dbReference type="SMART" id="SM00744">
    <property type="entry name" value="RINGv"/>
    <property type="match status" value="1"/>
</dbReference>
<dbReference type="Pfam" id="PF22999">
    <property type="entry name" value="LTN1_E3_ligase_6th"/>
    <property type="match status" value="1"/>
</dbReference>
<dbReference type="UniPathway" id="UPA00143"/>
<comment type="catalytic activity">
    <reaction evidence="1 16">
        <text>S-ubiquitinyl-[E2 ubiquitin-conjugating enzyme]-L-cysteine + [acceptor protein]-L-lysine = [E2 ubiquitin-conjugating enzyme]-L-cysteine + N(6)-ubiquitinyl-[acceptor protein]-L-lysine.</text>
        <dbReference type="EC" id="2.3.2.27"/>
    </reaction>
</comment>
<evidence type="ECO:0000256" key="2">
    <source>
        <dbReference type="ARBA" id="ARBA00004514"/>
    </source>
</evidence>
<reference evidence="18" key="1">
    <citation type="journal article" date="2020" name="Stud. Mycol.">
        <title>101 Dothideomycetes genomes: a test case for predicting lifestyles and emergence of pathogens.</title>
        <authorList>
            <person name="Haridas S."/>
            <person name="Albert R."/>
            <person name="Binder M."/>
            <person name="Bloem J."/>
            <person name="Labutti K."/>
            <person name="Salamov A."/>
            <person name="Andreopoulos B."/>
            <person name="Baker S."/>
            <person name="Barry K."/>
            <person name="Bills G."/>
            <person name="Bluhm B."/>
            <person name="Cannon C."/>
            <person name="Castanera R."/>
            <person name="Culley D."/>
            <person name="Daum C."/>
            <person name="Ezra D."/>
            <person name="Gonzalez J."/>
            <person name="Henrissat B."/>
            <person name="Kuo A."/>
            <person name="Liang C."/>
            <person name="Lipzen A."/>
            <person name="Lutzoni F."/>
            <person name="Magnuson J."/>
            <person name="Mondo S."/>
            <person name="Nolan M."/>
            <person name="Ohm R."/>
            <person name="Pangilinan J."/>
            <person name="Park H.-J."/>
            <person name="Ramirez L."/>
            <person name="Alfaro M."/>
            <person name="Sun H."/>
            <person name="Tritt A."/>
            <person name="Yoshinaga Y."/>
            <person name="Zwiers L.-H."/>
            <person name="Turgeon B."/>
            <person name="Goodwin S."/>
            <person name="Spatafora J."/>
            <person name="Crous P."/>
            <person name="Grigoriev I."/>
        </authorList>
    </citation>
    <scope>NUCLEOTIDE SEQUENCE</scope>
    <source>
        <strain evidence="18">CBS 480.64</strain>
    </source>
</reference>
<evidence type="ECO:0000256" key="11">
    <source>
        <dbReference type="ARBA" id="ARBA00022771"/>
    </source>
</evidence>
<dbReference type="GO" id="GO:1990116">
    <property type="term" value="P:ribosome-associated ubiquitin-dependent protein catabolic process"/>
    <property type="evidence" value="ECO:0007669"/>
    <property type="project" value="UniProtKB-UniRule"/>
</dbReference>
<evidence type="ECO:0000256" key="16">
    <source>
        <dbReference type="RuleBase" id="RU367090"/>
    </source>
</evidence>
<keyword evidence="13 16" id="KW-0862">Zinc</keyword>
<dbReference type="PROSITE" id="PS50089">
    <property type="entry name" value="ZF_RING_2"/>
    <property type="match status" value="1"/>
</dbReference>
<dbReference type="OrthoDB" id="6108at2759"/>
<dbReference type="InterPro" id="IPR054478">
    <property type="entry name" value="LTN1_UBC"/>
</dbReference>
<evidence type="ECO:0000256" key="9">
    <source>
        <dbReference type="ARBA" id="ARBA00022723"/>
    </source>
</evidence>
<evidence type="ECO:0000256" key="14">
    <source>
        <dbReference type="ARBA" id="ARBA00055150"/>
    </source>
</evidence>
<protein>
    <recommendedName>
        <fullName evidence="6 16">E3 ubiquitin-protein ligase listerin</fullName>
        <ecNumber evidence="5 16">2.3.2.27</ecNumber>
    </recommendedName>
    <alternativeName>
        <fullName evidence="16">RING-type E3 ubiquitin transferase listerin</fullName>
    </alternativeName>
</protein>
<evidence type="ECO:0000256" key="10">
    <source>
        <dbReference type="ARBA" id="ARBA00022737"/>
    </source>
</evidence>
<feature type="domain" description="RING-type" evidence="17">
    <location>
        <begin position="1550"/>
        <end position="1596"/>
    </location>
</feature>
<dbReference type="GO" id="GO:1990112">
    <property type="term" value="C:RQC complex"/>
    <property type="evidence" value="ECO:0007669"/>
    <property type="project" value="UniProtKB-UniRule"/>
</dbReference>
<comment type="subcellular location">
    <subcellularLocation>
        <location evidence="2">Cytoplasm</location>
        <location evidence="2">Cytosol</location>
    </subcellularLocation>
</comment>